<evidence type="ECO:0000313" key="4">
    <source>
        <dbReference type="Proteomes" id="UP000594118"/>
    </source>
</evidence>
<name>A0A7L9WKP3_9RHOB</name>
<dbReference type="Proteomes" id="UP000594118">
    <property type="component" value="Chromosome"/>
</dbReference>
<evidence type="ECO:0000256" key="1">
    <source>
        <dbReference type="PROSITE-ProRule" id="PRU00169"/>
    </source>
</evidence>
<reference evidence="3 4" key="1">
    <citation type="submission" date="2019-10" db="EMBL/GenBank/DDBJ databases">
        <title>Pseudopuniceibacterium sp. HQ09 islated from Antarctica.</title>
        <authorList>
            <person name="Liao L."/>
            <person name="Su S."/>
            <person name="Chen B."/>
            <person name="Yu Y."/>
        </authorList>
    </citation>
    <scope>NUCLEOTIDE SEQUENCE [LARGE SCALE GENOMIC DNA]</scope>
    <source>
        <strain evidence="3 4">HQ09</strain>
    </source>
</reference>
<gene>
    <name evidence="3" type="ORF">F3W81_01505</name>
</gene>
<organism evidence="3 4">
    <name type="scientific">Pseudooceanicola spongiae</name>
    <dbReference type="NCBI Taxonomy" id="2613965"/>
    <lineage>
        <taxon>Bacteria</taxon>
        <taxon>Pseudomonadati</taxon>
        <taxon>Pseudomonadota</taxon>
        <taxon>Alphaproteobacteria</taxon>
        <taxon>Rhodobacterales</taxon>
        <taxon>Paracoccaceae</taxon>
        <taxon>Pseudooceanicola</taxon>
    </lineage>
</organism>
<evidence type="ECO:0000313" key="3">
    <source>
        <dbReference type="EMBL" id="QOL79620.1"/>
    </source>
</evidence>
<dbReference type="InterPro" id="IPR001789">
    <property type="entry name" value="Sig_transdc_resp-reg_receiver"/>
</dbReference>
<feature type="domain" description="Response regulatory" evidence="2">
    <location>
        <begin position="3"/>
        <end position="134"/>
    </location>
</feature>
<dbReference type="SMART" id="SM00448">
    <property type="entry name" value="REC"/>
    <property type="match status" value="1"/>
</dbReference>
<dbReference type="InterPro" id="IPR052893">
    <property type="entry name" value="TCS_response_regulator"/>
</dbReference>
<keyword evidence="1" id="KW-0597">Phosphoprotein</keyword>
<keyword evidence="4" id="KW-1185">Reference proteome</keyword>
<protein>
    <submittedName>
        <fullName evidence="3">Response regulator</fullName>
    </submittedName>
</protein>
<dbReference type="EMBL" id="CP045201">
    <property type="protein sequence ID" value="QOL79620.1"/>
    <property type="molecule type" value="Genomic_DNA"/>
</dbReference>
<dbReference type="PANTHER" id="PTHR44520">
    <property type="entry name" value="RESPONSE REGULATOR RCP1-RELATED"/>
    <property type="match status" value="1"/>
</dbReference>
<proteinExistence type="predicted"/>
<accession>A0A7L9WKP3</accession>
<feature type="modified residue" description="4-aspartylphosphate" evidence="1">
    <location>
        <position position="63"/>
    </location>
</feature>
<dbReference type="KEGG" id="pshq:F3W81_01505"/>
<evidence type="ECO:0000259" key="2">
    <source>
        <dbReference type="PROSITE" id="PS50110"/>
    </source>
</evidence>
<dbReference type="PROSITE" id="PS50110">
    <property type="entry name" value="RESPONSE_REGULATORY"/>
    <property type="match status" value="1"/>
</dbReference>
<dbReference type="RefSeq" id="WP_193081889.1">
    <property type="nucleotide sequence ID" value="NZ_CP045201.1"/>
</dbReference>
<dbReference type="Pfam" id="PF00072">
    <property type="entry name" value="Response_reg"/>
    <property type="match status" value="1"/>
</dbReference>
<dbReference type="Gene3D" id="3.40.50.2300">
    <property type="match status" value="1"/>
</dbReference>
<dbReference type="AlphaFoldDB" id="A0A7L9WKP3"/>
<dbReference type="SUPFAM" id="SSF52172">
    <property type="entry name" value="CheY-like"/>
    <property type="match status" value="1"/>
</dbReference>
<sequence length="139" mass="15942">MINTYIVDDVQSDRYIARRRLQKTGCFAPMDEAVDGLDFLQKYFGRPEGAALSGNIPTLILMDINMPELNGFETLDELKNRLTDDRLDHQIVVMFSSSDNDRDIARSVNTGMVEHFFTKPIDDFAIAEILKTYRDRGFL</sequence>
<dbReference type="PANTHER" id="PTHR44520:SF2">
    <property type="entry name" value="RESPONSE REGULATOR RCP1"/>
    <property type="match status" value="1"/>
</dbReference>
<dbReference type="InterPro" id="IPR011006">
    <property type="entry name" value="CheY-like_superfamily"/>
</dbReference>
<dbReference type="GO" id="GO:0000160">
    <property type="term" value="P:phosphorelay signal transduction system"/>
    <property type="evidence" value="ECO:0007669"/>
    <property type="project" value="InterPro"/>
</dbReference>